<dbReference type="GO" id="GO:0006508">
    <property type="term" value="P:proteolysis"/>
    <property type="evidence" value="ECO:0007669"/>
    <property type="project" value="InterPro"/>
</dbReference>
<evidence type="ECO:0000259" key="2">
    <source>
        <dbReference type="Pfam" id="PF04389"/>
    </source>
</evidence>
<dbReference type="InterPro" id="IPR007484">
    <property type="entry name" value="Peptidase_M28"/>
</dbReference>
<keyword evidence="1" id="KW-0472">Membrane</keyword>
<sequence>MALSNELATKKHVESLAFNRSASTVGETKAIFYIEKELKNEGIESTLEYFDWTGPTRILMRTSYLILITYLLISRLILVLVIYLVLKFSNEKTRDISLIKRESSKNIYTLIPAKHKDPNRPVVIFSAHYDSISANISYKTQIFIFLIYRLIITFFILVVLIFSVWLTFDLLRVFPLPPNIVEIIAIVSLFGIFSSLPILFLVFKEKPSSCSIDNASGVAILIELAKLFDKNPLEKMDLYFIWTGAEEWGLKGSKKFCSEHFRELKQKYDLKKSININIDMVGTYIGLIDKAGIKIRRKMNKNLNDIFEATANTLNIPLKRYNKILEPKSDHKTFRSFARRARKRLQIVFFHSSNDSKFIHSNRDTPDKCSPANLNGCLGICYQALQNIDSRIGKG</sequence>
<evidence type="ECO:0000313" key="3">
    <source>
        <dbReference type="EMBL" id="KKN53239.1"/>
    </source>
</evidence>
<organism evidence="3">
    <name type="scientific">marine sediment metagenome</name>
    <dbReference type="NCBI Taxonomy" id="412755"/>
    <lineage>
        <taxon>unclassified sequences</taxon>
        <taxon>metagenomes</taxon>
        <taxon>ecological metagenomes</taxon>
    </lineage>
</organism>
<name>A0A0F9REC6_9ZZZZ</name>
<keyword evidence="1" id="KW-0812">Transmembrane</keyword>
<feature type="transmembrane region" description="Helical" evidence="1">
    <location>
        <begin position="64"/>
        <end position="86"/>
    </location>
</feature>
<dbReference type="AlphaFoldDB" id="A0A0F9REC6"/>
<feature type="domain" description="Peptidase M28" evidence="2">
    <location>
        <begin position="212"/>
        <end position="377"/>
    </location>
</feature>
<proteinExistence type="predicted"/>
<protein>
    <recommendedName>
        <fullName evidence="2">Peptidase M28 domain-containing protein</fullName>
    </recommendedName>
</protein>
<dbReference type="Gene3D" id="3.40.630.10">
    <property type="entry name" value="Zn peptidases"/>
    <property type="match status" value="2"/>
</dbReference>
<dbReference type="EMBL" id="LAZR01000981">
    <property type="protein sequence ID" value="KKN53239.1"/>
    <property type="molecule type" value="Genomic_DNA"/>
</dbReference>
<gene>
    <name evidence="3" type="ORF">LCGC14_0604390</name>
</gene>
<reference evidence="3" key="1">
    <citation type="journal article" date="2015" name="Nature">
        <title>Complex archaea that bridge the gap between prokaryotes and eukaryotes.</title>
        <authorList>
            <person name="Spang A."/>
            <person name="Saw J.H."/>
            <person name="Jorgensen S.L."/>
            <person name="Zaremba-Niedzwiedzka K."/>
            <person name="Martijn J."/>
            <person name="Lind A.E."/>
            <person name="van Eijk R."/>
            <person name="Schleper C."/>
            <person name="Guy L."/>
            <person name="Ettema T.J."/>
        </authorList>
    </citation>
    <scope>NUCLEOTIDE SEQUENCE</scope>
</reference>
<keyword evidence="1" id="KW-1133">Transmembrane helix</keyword>
<dbReference type="PANTHER" id="PTHR12147">
    <property type="entry name" value="METALLOPEPTIDASE M28 FAMILY MEMBER"/>
    <property type="match status" value="1"/>
</dbReference>
<feature type="transmembrane region" description="Helical" evidence="1">
    <location>
        <begin position="180"/>
        <end position="203"/>
    </location>
</feature>
<dbReference type="PANTHER" id="PTHR12147:SF26">
    <property type="entry name" value="PEPTIDASE M28 DOMAIN-CONTAINING PROTEIN"/>
    <property type="match status" value="1"/>
</dbReference>
<accession>A0A0F9REC6</accession>
<dbReference type="GO" id="GO:0008235">
    <property type="term" value="F:metalloexopeptidase activity"/>
    <property type="evidence" value="ECO:0007669"/>
    <property type="project" value="InterPro"/>
</dbReference>
<evidence type="ECO:0000256" key="1">
    <source>
        <dbReference type="SAM" id="Phobius"/>
    </source>
</evidence>
<comment type="caution">
    <text evidence="3">The sequence shown here is derived from an EMBL/GenBank/DDBJ whole genome shotgun (WGS) entry which is preliminary data.</text>
</comment>
<feature type="transmembrane region" description="Helical" evidence="1">
    <location>
        <begin position="146"/>
        <end position="168"/>
    </location>
</feature>
<dbReference type="Pfam" id="PF04389">
    <property type="entry name" value="Peptidase_M28"/>
    <property type="match status" value="1"/>
</dbReference>
<dbReference type="SUPFAM" id="SSF53187">
    <property type="entry name" value="Zn-dependent exopeptidases"/>
    <property type="match status" value="1"/>
</dbReference>
<dbReference type="InterPro" id="IPR045175">
    <property type="entry name" value="M28_fam"/>
</dbReference>